<proteinExistence type="predicted"/>
<evidence type="ECO:0000313" key="2">
    <source>
        <dbReference type="EMBL" id="CAD9505273.1"/>
    </source>
</evidence>
<dbReference type="GO" id="GO:0005680">
    <property type="term" value="C:anaphase-promoting complex"/>
    <property type="evidence" value="ECO:0007669"/>
    <property type="project" value="InterPro"/>
</dbReference>
<name>A0A7S2MVM3_9EUKA</name>
<gene>
    <name evidence="2" type="ORF">CBRE1094_LOCUS30279</name>
</gene>
<dbReference type="AlphaFoldDB" id="A0A7S2MVM3"/>
<evidence type="ECO:0000256" key="1">
    <source>
        <dbReference type="SAM" id="MobiDB-lite"/>
    </source>
</evidence>
<organism evidence="2">
    <name type="scientific">Haptolina brevifila</name>
    <dbReference type="NCBI Taxonomy" id="156173"/>
    <lineage>
        <taxon>Eukaryota</taxon>
        <taxon>Haptista</taxon>
        <taxon>Haptophyta</taxon>
        <taxon>Prymnesiophyceae</taxon>
        <taxon>Prymnesiales</taxon>
        <taxon>Prymnesiaceae</taxon>
        <taxon>Haptolina</taxon>
    </lineage>
</organism>
<protein>
    <submittedName>
        <fullName evidence="2">Uncharacterized protein</fullName>
    </submittedName>
</protein>
<dbReference type="InterPro" id="IPR026182">
    <property type="entry name" value="ANAPC15"/>
</dbReference>
<dbReference type="EMBL" id="HBGU01055439">
    <property type="protein sequence ID" value="CAD9505273.1"/>
    <property type="molecule type" value="Transcribed_RNA"/>
</dbReference>
<dbReference type="GO" id="GO:0090266">
    <property type="term" value="P:regulation of mitotic cell cycle spindle assembly checkpoint"/>
    <property type="evidence" value="ECO:0007669"/>
    <property type="project" value="InterPro"/>
</dbReference>
<dbReference type="Pfam" id="PF15243">
    <property type="entry name" value="ANAPC15"/>
    <property type="match status" value="1"/>
</dbReference>
<accession>A0A7S2MVM3</accession>
<feature type="compositionally biased region" description="Acidic residues" evidence="1">
    <location>
        <begin position="74"/>
        <end position="84"/>
    </location>
</feature>
<feature type="region of interest" description="Disordered" evidence="1">
    <location>
        <begin position="57"/>
        <end position="85"/>
    </location>
</feature>
<sequence>MRNGGMSIPPLLLPSITDSVWFSASTVLDEDAQLAALELTYEQQLLLMRNLNSDLPVVGREGRSNPATAADDATVVDDEDEPEDDVRNVPVLAAPRIPSSPRLRACASASRRTKMVRRRWTMSCRRRQRRRSLMATKQSQSIELLAPTLGDILPSHTQNLLTRKYPRA</sequence>
<reference evidence="2" key="1">
    <citation type="submission" date="2021-01" db="EMBL/GenBank/DDBJ databases">
        <authorList>
            <person name="Corre E."/>
            <person name="Pelletier E."/>
            <person name="Niang G."/>
            <person name="Scheremetjew M."/>
            <person name="Finn R."/>
            <person name="Kale V."/>
            <person name="Holt S."/>
            <person name="Cochrane G."/>
            <person name="Meng A."/>
            <person name="Brown T."/>
            <person name="Cohen L."/>
        </authorList>
    </citation>
    <scope>NUCLEOTIDE SEQUENCE</scope>
    <source>
        <strain evidence="2">UTEX LB 985</strain>
    </source>
</reference>